<keyword evidence="2" id="KW-1185">Reference proteome</keyword>
<accession>A0A225VR39</accession>
<evidence type="ECO:0000313" key="1">
    <source>
        <dbReference type="EMBL" id="OWZ07489.1"/>
    </source>
</evidence>
<gene>
    <name evidence="1" type="ORF">PHMEG_00020114</name>
</gene>
<proteinExistence type="predicted"/>
<dbReference type="Proteomes" id="UP000198211">
    <property type="component" value="Unassembled WGS sequence"/>
</dbReference>
<comment type="caution">
    <text evidence="1">The sequence shown here is derived from an EMBL/GenBank/DDBJ whole genome shotgun (WGS) entry which is preliminary data.</text>
</comment>
<protein>
    <recommendedName>
        <fullName evidence="3">Transposase</fullName>
    </recommendedName>
</protein>
<name>A0A225VR39_9STRA</name>
<dbReference type="STRING" id="4795.A0A225VR39"/>
<dbReference type="EMBL" id="NBNE01003520">
    <property type="protein sequence ID" value="OWZ07489.1"/>
    <property type="molecule type" value="Genomic_DNA"/>
</dbReference>
<evidence type="ECO:0000313" key="2">
    <source>
        <dbReference type="Proteomes" id="UP000198211"/>
    </source>
</evidence>
<dbReference type="OrthoDB" id="125097at2759"/>
<organism evidence="1 2">
    <name type="scientific">Phytophthora megakarya</name>
    <dbReference type="NCBI Taxonomy" id="4795"/>
    <lineage>
        <taxon>Eukaryota</taxon>
        <taxon>Sar</taxon>
        <taxon>Stramenopiles</taxon>
        <taxon>Oomycota</taxon>
        <taxon>Peronosporomycetes</taxon>
        <taxon>Peronosporales</taxon>
        <taxon>Peronosporaceae</taxon>
        <taxon>Phytophthora</taxon>
    </lineage>
</organism>
<sequence length="72" mass="8735">MDLYLLNGTTFITPLRFIQEAMEEAATQHHAHPNTVYHRLYAYYNLGYDKKHFSHVFNKSERTLRNWIKTYK</sequence>
<reference evidence="2" key="1">
    <citation type="submission" date="2017-03" db="EMBL/GenBank/DDBJ databases">
        <title>Phytopthora megakarya and P. palmivora, two closely related causual agents of cacao black pod achieved similar genome size and gene model numbers by different mechanisms.</title>
        <authorList>
            <person name="Ali S."/>
            <person name="Shao J."/>
            <person name="Larry D.J."/>
            <person name="Kronmiller B."/>
            <person name="Shen D."/>
            <person name="Strem M.D."/>
            <person name="Melnick R.L."/>
            <person name="Guiltinan M.J."/>
            <person name="Tyler B.M."/>
            <person name="Meinhardt L.W."/>
            <person name="Bailey B.A."/>
        </authorList>
    </citation>
    <scope>NUCLEOTIDE SEQUENCE [LARGE SCALE GENOMIC DNA]</scope>
    <source>
        <strain evidence="2">zdho120</strain>
    </source>
</reference>
<evidence type="ECO:0008006" key="3">
    <source>
        <dbReference type="Google" id="ProtNLM"/>
    </source>
</evidence>
<dbReference type="AlphaFoldDB" id="A0A225VR39"/>